<gene>
    <name evidence="13 15" type="primary">flhB</name>
</gene>
<comment type="function">
    <text evidence="12 13">Required for formation of the rod structure in the basal body of the flagellar apparatus. Together with FliI and FliH, may constitute the export apparatus of flagellin.</text>
</comment>
<sequence length="374" mass="42462">MPRSAGLFLSRERALADDQDKDSKTEDPTEKKLRDAAEKGNLPFSREVPIFASSLAFYCYLVFFLPDGAGRLGVTLKDLFGQPEQWNLSTRPDALSLLYFLGTSMAYLLMPAMIMFIVFGLASSFFQNLPSPVLERVRPQWSRISPAKGFGRIYSKQGFVEFGKSLFKILIVSIIMFLSLRGDFYSLIDLMFSDPQVIFVRVVELTKKMMVVILFSTALLAAVDLLWTRHHWFSQLKMTKHEVKEEYKQSQGDPVVKARQRSVARDRARRRMIDNVPRATLVIANPTHFAVALRYVREEGDAPVVVAKGQDLIALKIREIAEKNNIPVFEDPPLARSMFAQVSIDSVIPPAFYKAVAELVHRVYAMKSSKIRVQ</sequence>
<name>Q6QMS1_AGRTU</name>
<dbReference type="SUPFAM" id="SSF160544">
    <property type="entry name" value="EscU C-terminal domain-like"/>
    <property type="match status" value="1"/>
</dbReference>
<accession>Q6QMS1</accession>
<evidence type="ECO:0000256" key="10">
    <source>
        <dbReference type="ARBA" id="ARBA00023136"/>
    </source>
</evidence>
<comment type="subcellular location">
    <subcellularLocation>
        <location evidence="1">Cell membrane</location>
        <topology evidence="1">Multi-pass membrane protein</topology>
    </subcellularLocation>
</comment>
<feature type="region of interest" description="Disordered" evidence="14">
    <location>
        <begin position="1"/>
        <end position="35"/>
    </location>
</feature>
<organism evidence="15">
    <name type="scientific">Agrobacterium tumefaciens</name>
    <dbReference type="NCBI Taxonomy" id="358"/>
    <lineage>
        <taxon>Bacteria</taxon>
        <taxon>Pseudomonadati</taxon>
        <taxon>Pseudomonadota</taxon>
        <taxon>Alphaproteobacteria</taxon>
        <taxon>Hyphomicrobiales</taxon>
        <taxon>Rhizobiaceae</taxon>
        <taxon>Rhizobium/Agrobacterium group</taxon>
        <taxon>Agrobacterium</taxon>
        <taxon>Agrobacterium tumefaciens complex</taxon>
    </lineage>
</organism>
<reference evidence="15" key="2">
    <citation type="submission" date="2004-01" db="EMBL/GenBank/DDBJ databases">
        <title>Rhizobium lupini motility and flagellar genes.</title>
        <authorList>
            <person name="Attmannspacher U."/>
            <person name="Scharf B."/>
            <person name="Schmitt R."/>
        </authorList>
    </citation>
    <scope>NUCLEOTIDE SEQUENCE</scope>
    <source>
        <strain evidence="15">H13-3</strain>
    </source>
</reference>
<feature type="compositionally biased region" description="Basic and acidic residues" evidence="14">
    <location>
        <begin position="10"/>
        <end position="35"/>
    </location>
</feature>
<keyword evidence="10 13" id="KW-0472">Membrane</keyword>
<evidence type="ECO:0000256" key="13">
    <source>
        <dbReference type="RuleBase" id="RU364091"/>
    </source>
</evidence>
<evidence type="ECO:0000313" key="15">
    <source>
        <dbReference type="EMBL" id="AAS66688.1"/>
    </source>
</evidence>
<dbReference type="PANTHER" id="PTHR30531:SF12">
    <property type="entry name" value="FLAGELLAR BIOSYNTHETIC PROTEIN FLHB"/>
    <property type="match status" value="1"/>
</dbReference>
<feature type="transmembrane region" description="Helical" evidence="13">
    <location>
        <begin position="166"/>
        <end position="188"/>
    </location>
</feature>
<evidence type="ECO:0000256" key="5">
    <source>
        <dbReference type="ARBA" id="ARBA00022475"/>
    </source>
</evidence>
<evidence type="ECO:0000256" key="9">
    <source>
        <dbReference type="ARBA" id="ARBA00022989"/>
    </source>
</evidence>
<dbReference type="AlphaFoldDB" id="Q6QMS1"/>
<dbReference type="MEROPS" id="N06.A01"/>
<dbReference type="EMBL" id="AY533375">
    <property type="protein sequence ID" value="AAS66688.1"/>
    <property type="molecule type" value="Genomic_DNA"/>
</dbReference>
<dbReference type="GO" id="GO:0044780">
    <property type="term" value="P:bacterial-type flagellum assembly"/>
    <property type="evidence" value="ECO:0007669"/>
    <property type="project" value="InterPro"/>
</dbReference>
<keyword evidence="6 13" id="KW-0812">Transmembrane</keyword>
<reference evidence="15" key="1">
    <citation type="journal article" date="2001" name="J. Bacteriol.">
        <title>Mutational analysis of the Rhizobium lupini H13-3 and Sinorhizobium meliloti flagellin genes: importance of flagellin A for flagellar filament structure and transcriptional regulation.</title>
        <authorList>
            <person name="Scharf B."/>
            <person name="Schuster-Wolff-Buhring H."/>
            <person name="Rachel R."/>
            <person name="Schmitt R."/>
        </authorList>
    </citation>
    <scope>NUCLEOTIDE SEQUENCE</scope>
    <source>
        <strain evidence="15">H13-3</strain>
    </source>
</reference>
<feature type="transmembrane region" description="Helical" evidence="13">
    <location>
        <begin position="48"/>
        <end position="66"/>
    </location>
</feature>
<evidence type="ECO:0000256" key="3">
    <source>
        <dbReference type="ARBA" id="ARBA00021622"/>
    </source>
</evidence>
<evidence type="ECO:0000256" key="12">
    <source>
        <dbReference type="ARBA" id="ARBA00025078"/>
    </source>
</evidence>
<keyword evidence="5 13" id="KW-1003">Cell membrane</keyword>
<keyword evidence="8 13" id="KW-0653">Protein transport</keyword>
<dbReference type="NCBIfam" id="TIGR00328">
    <property type="entry name" value="flhB"/>
    <property type="match status" value="1"/>
</dbReference>
<comment type="similarity">
    <text evidence="2 13">Belongs to the type III secretion exporter family.</text>
</comment>
<dbReference type="InterPro" id="IPR006135">
    <property type="entry name" value="T3SS_substrate_exporter"/>
</dbReference>
<dbReference type="Gene3D" id="6.10.250.2080">
    <property type="match status" value="1"/>
</dbReference>
<keyword evidence="4 13" id="KW-0813">Transport</keyword>
<evidence type="ECO:0000256" key="7">
    <source>
        <dbReference type="ARBA" id="ARBA00022795"/>
    </source>
</evidence>
<dbReference type="InterPro" id="IPR006136">
    <property type="entry name" value="FlhB"/>
</dbReference>
<evidence type="ECO:0000256" key="1">
    <source>
        <dbReference type="ARBA" id="ARBA00004651"/>
    </source>
</evidence>
<dbReference type="Pfam" id="PF01312">
    <property type="entry name" value="Bac_export_2"/>
    <property type="match status" value="1"/>
</dbReference>
<dbReference type="GO" id="GO:0009306">
    <property type="term" value="P:protein secretion"/>
    <property type="evidence" value="ECO:0007669"/>
    <property type="project" value="InterPro"/>
</dbReference>
<dbReference type="GO" id="GO:0005886">
    <property type="term" value="C:plasma membrane"/>
    <property type="evidence" value="ECO:0007669"/>
    <property type="project" value="UniProtKB-SubCell"/>
</dbReference>
<keyword evidence="11 13" id="KW-1006">Bacterial flagellum protein export</keyword>
<protein>
    <recommendedName>
        <fullName evidence="3 13">Flagellar biosynthetic protein FlhB</fullName>
    </recommendedName>
</protein>
<keyword evidence="9 13" id="KW-1133">Transmembrane helix</keyword>
<evidence type="ECO:0000256" key="2">
    <source>
        <dbReference type="ARBA" id="ARBA00010690"/>
    </source>
</evidence>
<evidence type="ECO:0000256" key="6">
    <source>
        <dbReference type="ARBA" id="ARBA00022692"/>
    </source>
</evidence>
<feature type="transmembrane region" description="Helical" evidence="13">
    <location>
        <begin position="97"/>
        <end position="122"/>
    </location>
</feature>
<dbReference type="InterPro" id="IPR029025">
    <property type="entry name" value="T3SS_substrate_exporter_C"/>
</dbReference>
<evidence type="ECO:0000256" key="8">
    <source>
        <dbReference type="ARBA" id="ARBA00022927"/>
    </source>
</evidence>
<feature type="transmembrane region" description="Helical" evidence="13">
    <location>
        <begin position="208"/>
        <end position="227"/>
    </location>
</feature>
<dbReference type="PRINTS" id="PR00950">
    <property type="entry name" value="TYPE3IMSPROT"/>
</dbReference>
<proteinExistence type="inferred from homology"/>
<evidence type="ECO:0000256" key="14">
    <source>
        <dbReference type="SAM" id="MobiDB-lite"/>
    </source>
</evidence>
<dbReference type="PANTHER" id="PTHR30531">
    <property type="entry name" value="FLAGELLAR BIOSYNTHETIC PROTEIN FLHB"/>
    <property type="match status" value="1"/>
</dbReference>
<evidence type="ECO:0000256" key="11">
    <source>
        <dbReference type="ARBA" id="ARBA00023225"/>
    </source>
</evidence>
<evidence type="ECO:0000256" key="4">
    <source>
        <dbReference type="ARBA" id="ARBA00022448"/>
    </source>
</evidence>
<dbReference type="Gene3D" id="3.40.1690.10">
    <property type="entry name" value="secretion proteins EscU"/>
    <property type="match status" value="1"/>
</dbReference>
<dbReference type="FunFam" id="3.40.1690.10:FF:000001">
    <property type="entry name" value="Flagellar biosynthetic protein FlhB"/>
    <property type="match status" value="1"/>
</dbReference>
<keyword evidence="7 13" id="KW-1005">Bacterial flagellum biogenesis</keyword>